<dbReference type="InterPro" id="IPR016181">
    <property type="entry name" value="Acyl_CoA_acyltransferase"/>
</dbReference>
<comment type="caution">
    <text evidence="1">The sequence shown here is derived from an EMBL/GenBank/DDBJ whole genome shotgun (WGS) entry which is preliminary data.</text>
</comment>
<evidence type="ECO:0000313" key="2">
    <source>
        <dbReference type="Proteomes" id="UP001165378"/>
    </source>
</evidence>
<dbReference type="SUPFAM" id="SSF55729">
    <property type="entry name" value="Acyl-CoA N-acyltransferases (Nat)"/>
    <property type="match status" value="1"/>
</dbReference>
<dbReference type="Proteomes" id="UP001165378">
    <property type="component" value="Unassembled WGS sequence"/>
</dbReference>
<proteinExistence type="predicted"/>
<dbReference type="Gene3D" id="3.40.630.30">
    <property type="match status" value="1"/>
</dbReference>
<evidence type="ECO:0000313" key="1">
    <source>
        <dbReference type="EMBL" id="MCF2526682.1"/>
    </source>
</evidence>
<protein>
    <submittedName>
        <fullName evidence="1">Uncharacterized protein</fullName>
    </submittedName>
</protein>
<dbReference type="RefSeq" id="WP_235050818.1">
    <property type="nucleotide sequence ID" value="NZ_JAKFHA010000002.1"/>
</dbReference>
<gene>
    <name evidence="1" type="ORF">LZ495_05535</name>
</gene>
<dbReference type="AlphaFoldDB" id="A0AA41U0R3"/>
<reference evidence="1" key="1">
    <citation type="submission" date="2022-01" db="EMBL/GenBank/DDBJ databases">
        <title>Genome-Based Taxonomic Classification of the Phylum Actinobacteria.</title>
        <authorList>
            <person name="Gao Y."/>
        </authorList>
    </citation>
    <scope>NUCLEOTIDE SEQUENCE</scope>
    <source>
        <strain evidence="1">KLBMP 8922</strain>
    </source>
</reference>
<name>A0AA41U0R3_9ACTN</name>
<keyword evidence="2" id="KW-1185">Reference proteome</keyword>
<sequence length="69" mass="7427">MADIHVRACGARDAAAVARVHARSAGKPAPAAVAEREQHTWDRMMRSGELTVYLAQIDGRTVGTAQPSW</sequence>
<organism evidence="1 2">
    <name type="scientific">Yinghuangia soli</name>
    <dbReference type="NCBI Taxonomy" id="2908204"/>
    <lineage>
        <taxon>Bacteria</taxon>
        <taxon>Bacillati</taxon>
        <taxon>Actinomycetota</taxon>
        <taxon>Actinomycetes</taxon>
        <taxon>Kitasatosporales</taxon>
        <taxon>Streptomycetaceae</taxon>
        <taxon>Yinghuangia</taxon>
    </lineage>
</organism>
<accession>A0AA41U0R3</accession>
<dbReference type="EMBL" id="JAKFHA010000002">
    <property type="protein sequence ID" value="MCF2526682.1"/>
    <property type="molecule type" value="Genomic_DNA"/>
</dbReference>